<dbReference type="InterPro" id="IPR008030">
    <property type="entry name" value="NmrA-like"/>
</dbReference>
<comment type="similarity">
    <text evidence="1">Belongs to the NmrA-type oxidoreductase family.</text>
</comment>
<evidence type="ECO:0000256" key="1">
    <source>
        <dbReference type="ARBA" id="ARBA00006328"/>
    </source>
</evidence>
<dbReference type="PANTHER" id="PTHR42748:SF7">
    <property type="entry name" value="NMRA LIKE REDOX SENSOR 1-RELATED"/>
    <property type="match status" value="1"/>
</dbReference>
<sequence length="83" mass="8238">MADQHTILVTGATGNVGREVVRGLLEPGAVGPGTTVRALVRGSDGADLPGGVEVVRGDLSDPESLRAALDGADDADGASVFLV</sequence>
<evidence type="ECO:0000259" key="3">
    <source>
        <dbReference type="Pfam" id="PF05368"/>
    </source>
</evidence>
<keyword evidence="2" id="KW-0521">NADP</keyword>
<organism evidence="4 5">
    <name type="scientific">Nocardiopsis mwathae</name>
    <dbReference type="NCBI Taxonomy" id="1472723"/>
    <lineage>
        <taxon>Bacteria</taxon>
        <taxon>Bacillati</taxon>
        <taxon>Actinomycetota</taxon>
        <taxon>Actinomycetes</taxon>
        <taxon>Streptosporangiales</taxon>
        <taxon>Nocardiopsidaceae</taxon>
        <taxon>Nocardiopsis</taxon>
    </lineage>
</organism>
<dbReference type="InterPro" id="IPR051164">
    <property type="entry name" value="NmrA-like_oxidored"/>
</dbReference>
<evidence type="ECO:0000313" key="5">
    <source>
        <dbReference type="Proteomes" id="UP000546642"/>
    </source>
</evidence>
<dbReference type="Gene3D" id="3.40.50.720">
    <property type="entry name" value="NAD(P)-binding Rossmann-like Domain"/>
    <property type="match status" value="1"/>
</dbReference>
<dbReference type="Pfam" id="PF05368">
    <property type="entry name" value="NmrA"/>
    <property type="match status" value="1"/>
</dbReference>
<keyword evidence="5" id="KW-1185">Reference proteome</keyword>
<protein>
    <submittedName>
        <fullName evidence="4">Uncharacterized protein YbjT (DUF2867 family)</fullName>
    </submittedName>
</protein>
<evidence type="ECO:0000313" key="4">
    <source>
        <dbReference type="EMBL" id="MBB6170538.1"/>
    </source>
</evidence>
<dbReference type="InterPro" id="IPR036291">
    <property type="entry name" value="NAD(P)-bd_dom_sf"/>
</dbReference>
<dbReference type="EMBL" id="JACHDS010000001">
    <property type="protein sequence ID" value="MBB6170538.1"/>
    <property type="molecule type" value="Genomic_DNA"/>
</dbReference>
<name>A0A7X0D3T8_9ACTN</name>
<comment type="caution">
    <text evidence="4">The sequence shown here is derived from an EMBL/GenBank/DDBJ whole genome shotgun (WGS) entry which is preliminary data.</text>
</comment>
<evidence type="ECO:0000256" key="2">
    <source>
        <dbReference type="ARBA" id="ARBA00022857"/>
    </source>
</evidence>
<dbReference type="AlphaFoldDB" id="A0A7X0D3T8"/>
<feature type="domain" description="NmrA-like" evidence="3">
    <location>
        <begin position="4"/>
        <end position="73"/>
    </location>
</feature>
<gene>
    <name evidence="4" type="ORF">HNR23_000598</name>
</gene>
<dbReference type="PANTHER" id="PTHR42748">
    <property type="entry name" value="NITROGEN METABOLITE REPRESSION PROTEIN NMRA FAMILY MEMBER"/>
    <property type="match status" value="1"/>
</dbReference>
<dbReference type="Proteomes" id="UP000546642">
    <property type="component" value="Unassembled WGS sequence"/>
</dbReference>
<dbReference type="SUPFAM" id="SSF51735">
    <property type="entry name" value="NAD(P)-binding Rossmann-fold domains"/>
    <property type="match status" value="1"/>
</dbReference>
<proteinExistence type="inferred from homology"/>
<reference evidence="4 5" key="1">
    <citation type="submission" date="2020-08" db="EMBL/GenBank/DDBJ databases">
        <title>Sequencing the genomes of 1000 actinobacteria strains.</title>
        <authorList>
            <person name="Klenk H.-P."/>
        </authorList>
    </citation>
    <scope>NUCLEOTIDE SEQUENCE [LARGE SCALE GENOMIC DNA]</scope>
    <source>
        <strain evidence="4 5">DSM 46659</strain>
    </source>
</reference>
<accession>A0A7X0D3T8</accession>